<proteinExistence type="inferred from homology"/>
<organism evidence="9 10">
    <name type="scientific">Sinimarinibacterium thermocellulolyticum</name>
    <dbReference type="NCBI Taxonomy" id="3170016"/>
    <lineage>
        <taxon>Bacteria</taxon>
        <taxon>Pseudomonadati</taxon>
        <taxon>Pseudomonadota</taxon>
        <taxon>Gammaproteobacteria</taxon>
        <taxon>Nevskiales</taxon>
        <taxon>Nevskiaceae</taxon>
        <taxon>Sinimarinibacterium</taxon>
    </lineage>
</organism>
<dbReference type="Proteomes" id="UP001465331">
    <property type="component" value="Unassembled WGS sequence"/>
</dbReference>
<feature type="domain" description="Acylphosphatase-like" evidence="8">
    <location>
        <begin position="4"/>
        <end position="91"/>
    </location>
</feature>
<evidence type="ECO:0000256" key="2">
    <source>
        <dbReference type="ARBA" id="ARBA00012150"/>
    </source>
</evidence>
<feature type="active site" evidence="5">
    <location>
        <position position="37"/>
    </location>
</feature>
<evidence type="ECO:0000256" key="4">
    <source>
        <dbReference type="ARBA" id="ARBA00047645"/>
    </source>
</evidence>
<reference evidence="9 10" key="1">
    <citation type="submission" date="2024-06" db="EMBL/GenBank/DDBJ databases">
        <authorList>
            <person name="Li Z."/>
            <person name="Jiang Y."/>
        </authorList>
    </citation>
    <scope>NUCLEOTIDE SEQUENCE [LARGE SCALE GENOMIC DNA]</scope>
    <source>
        <strain evidence="9 10">HSW-8</strain>
    </source>
</reference>
<dbReference type="InterPro" id="IPR020456">
    <property type="entry name" value="Acylphosphatase"/>
</dbReference>
<dbReference type="PROSITE" id="PS51160">
    <property type="entry name" value="ACYLPHOSPHATASE_3"/>
    <property type="match status" value="1"/>
</dbReference>
<evidence type="ECO:0000256" key="3">
    <source>
        <dbReference type="ARBA" id="ARBA00015991"/>
    </source>
</evidence>
<sequence>MKASYRFAVRGRVQGVCFRQSTAELANRLGLDGWVRNCADGSVEGLVAGEAEALAQLRDWLRHGPPAARVDELSWTAADTAPSEPGFRVRR</sequence>
<dbReference type="PANTHER" id="PTHR47268:SF4">
    <property type="entry name" value="ACYLPHOSPHATASE"/>
    <property type="match status" value="1"/>
</dbReference>
<protein>
    <recommendedName>
        <fullName evidence="3 5">Acylphosphatase</fullName>
        <ecNumber evidence="2 5">3.6.1.7</ecNumber>
    </recommendedName>
</protein>
<dbReference type="InterPro" id="IPR017968">
    <property type="entry name" value="Acylphosphatase_CS"/>
</dbReference>
<dbReference type="InterPro" id="IPR036046">
    <property type="entry name" value="Acylphosphatase-like_dom_sf"/>
</dbReference>
<feature type="active site" evidence="5">
    <location>
        <position position="19"/>
    </location>
</feature>
<comment type="similarity">
    <text evidence="1 7">Belongs to the acylphosphatase family.</text>
</comment>
<name>A0ABV2A7A9_9GAMM</name>
<dbReference type="PRINTS" id="PR00112">
    <property type="entry name" value="ACYLPHPHTASE"/>
</dbReference>
<dbReference type="PROSITE" id="PS00151">
    <property type="entry name" value="ACYLPHOSPHATASE_2"/>
    <property type="match status" value="1"/>
</dbReference>
<evidence type="ECO:0000313" key="9">
    <source>
        <dbReference type="EMBL" id="MES0873092.1"/>
    </source>
</evidence>
<dbReference type="Pfam" id="PF00708">
    <property type="entry name" value="Acylphosphatase"/>
    <property type="match status" value="1"/>
</dbReference>
<dbReference type="RefSeq" id="WP_352887503.1">
    <property type="nucleotide sequence ID" value="NZ_JBEPIJ010000003.1"/>
</dbReference>
<comment type="catalytic activity">
    <reaction evidence="4 5 6">
        <text>an acyl phosphate + H2O = a carboxylate + phosphate + H(+)</text>
        <dbReference type="Rhea" id="RHEA:14965"/>
        <dbReference type="ChEBI" id="CHEBI:15377"/>
        <dbReference type="ChEBI" id="CHEBI:15378"/>
        <dbReference type="ChEBI" id="CHEBI:29067"/>
        <dbReference type="ChEBI" id="CHEBI:43474"/>
        <dbReference type="ChEBI" id="CHEBI:59918"/>
        <dbReference type="EC" id="3.6.1.7"/>
    </reaction>
</comment>
<evidence type="ECO:0000313" key="10">
    <source>
        <dbReference type="Proteomes" id="UP001465331"/>
    </source>
</evidence>
<dbReference type="EMBL" id="JBEPIJ010000003">
    <property type="protein sequence ID" value="MES0873092.1"/>
    <property type="molecule type" value="Genomic_DNA"/>
</dbReference>
<dbReference type="EC" id="3.6.1.7" evidence="2 5"/>
<comment type="caution">
    <text evidence="9">The sequence shown here is derived from an EMBL/GenBank/DDBJ whole genome shotgun (WGS) entry which is preliminary data.</text>
</comment>
<keyword evidence="5 6" id="KW-0378">Hydrolase</keyword>
<evidence type="ECO:0000256" key="1">
    <source>
        <dbReference type="ARBA" id="ARBA00005614"/>
    </source>
</evidence>
<dbReference type="InterPro" id="IPR001792">
    <property type="entry name" value="Acylphosphatase-like_dom"/>
</dbReference>
<evidence type="ECO:0000259" key="8">
    <source>
        <dbReference type="PROSITE" id="PS51160"/>
    </source>
</evidence>
<accession>A0ABV2A7A9</accession>
<evidence type="ECO:0000256" key="6">
    <source>
        <dbReference type="RuleBase" id="RU000553"/>
    </source>
</evidence>
<evidence type="ECO:0000256" key="7">
    <source>
        <dbReference type="RuleBase" id="RU004168"/>
    </source>
</evidence>
<dbReference type="SUPFAM" id="SSF54975">
    <property type="entry name" value="Acylphosphatase/BLUF domain-like"/>
    <property type="match status" value="1"/>
</dbReference>
<dbReference type="PANTHER" id="PTHR47268">
    <property type="entry name" value="ACYLPHOSPHATASE"/>
    <property type="match status" value="1"/>
</dbReference>
<gene>
    <name evidence="9" type="ORF">ABSH63_03575</name>
</gene>
<evidence type="ECO:0000256" key="5">
    <source>
        <dbReference type="PROSITE-ProRule" id="PRU00520"/>
    </source>
</evidence>
<keyword evidence="10" id="KW-1185">Reference proteome</keyword>
<dbReference type="Gene3D" id="3.30.70.100">
    <property type="match status" value="1"/>
</dbReference>
<dbReference type="PROSITE" id="PS00150">
    <property type="entry name" value="ACYLPHOSPHATASE_1"/>
    <property type="match status" value="1"/>
</dbReference>